<reference evidence="3 4" key="1">
    <citation type="submission" date="2019-11" db="EMBL/GenBank/DDBJ databases">
        <title>Draft genome sequences of five Paenibacillus species of dairy origin.</title>
        <authorList>
            <person name="Olajide A.M."/>
            <person name="Chen S."/>
            <person name="Lapointe G."/>
        </authorList>
    </citation>
    <scope>NUCLEOTIDE SEQUENCE [LARGE SCALE GENOMIC DNA]</scope>
    <source>
        <strain evidence="3 4">2CS3</strain>
    </source>
</reference>
<dbReference type="AlphaFoldDB" id="A0A7X2ZBL2"/>
<proteinExistence type="predicted"/>
<dbReference type="SUPFAM" id="SSF56112">
    <property type="entry name" value="Protein kinase-like (PK-like)"/>
    <property type="match status" value="1"/>
</dbReference>
<sequence length="267" mass="30795">MIRYLRQVYQAWIDYPLRAGHRLQGRYEIVRFLGEGSYGLAYLSTDRQTGERVVVKQSKPSKRGLGRKLLRREQEALLALTHPSIPKCRGLFEDGKRLFLVTDWIDGATVEDLIFEQQRGFSELESLAFIARLLPVVRFVHERGWVHLDLRIPNVMVRDGTYVLIDFGLARRIGDTEGLEPFSSEEEERRRLPDVKSDWYAVGHFLLFLLYSGYEAQEGQPPGEWHEELSLSMATGRLLRRLLRLDEAYESDAALMRDVEAAIAALT</sequence>
<dbReference type="RefSeq" id="WP_155614659.1">
    <property type="nucleotide sequence ID" value="NZ_WNZX01000008.1"/>
</dbReference>
<organism evidence="3 4">
    <name type="scientific">Paenibacillus validus</name>
    <dbReference type="NCBI Taxonomy" id="44253"/>
    <lineage>
        <taxon>Bacteria</taxon>
        <taxon>Bacillati</taxon>
        <taxon>Bacillota</taxon>
        <taxon>Bacilli</taxon>
        <taxon>Bacillales</taxon>
        <taxon>Paenibacillaceae</taxon>
        <taxon>Paenibacillus</taxon>
    </lineage>
</organism>
<comment type="caution">
    <text evidence="3">The sequence shown here is derived from an EMBL/GenBank/DDBJ whole genome shotgun (WGS) entry which is preliminary data.</text>
</comment>
<dbReference type="Pfam" id="PF00069">
    <property type="entry name" value="Pkinase"/>
    <property type="match status" value="1"/>
</dbReference>
<dbReference type="Proteomes" id="UP000450917">
    <property type="component" value="Unassembled WGS sequence"/>
</dbReference>
<keyword evidence="3" id="KW-0418">Kinase</keyword>
<dbReference type="InterPro" id="IPR017441">
    <property type="entry name" value="Protein_kinase_ATP_BS"/>
</dbReference>
<gene>
    <name evidence="3" type="ORF">GNP93_11115</name>
</gene>
<dbReference type="InterPro" id="IPR011009">
    <property type="entry name" value="Kinase-like_dom_sf"/>
</dbReference>
<keyword evidence="1" id="KW-0547">Nucleotide-binding</keyword>
<feature type="domain" description="Protein kinase" evidence="2">
    <location>
        <begin position="27"/>
        <end position="267"/>
    </location>
</feature>
<dbReference type="PANTHER" id="PTHR24347">
    <property type="entry name" value="SERINE/THREONINE-PROTEIN KINASE"/>
    <property type="match status" value="1"/>
</dbReference>
<accession>A0A7X2ZBL2</accession>
<evidence type="ECO:0000259" key="2">
    <source>
        <dbReference type="PROSITE" id="PS50011"/>
    </source>
</evidence>
<evidence type="ECO:0000313" key="4">
    <source>
        <dbReference type="Proteomes" id="UP000450917"/>
    </source>
</evidence>
<keyword evidence="3" id="KW-0808">Transferase</keyword>
<dbReference type="EMBL" id="WNZX01000008">
    <property type="protein sequence ID" value="MUG71228.1"/>
    <property type="molecule type" value="Genomic_DNA"/>
</dbReference>
<dbReference type="PROSITE" id="PS00107">
    <property type="entry name" value="PROTEIN_KINASE_ATP"/>
    <property type="match status" value="1"/>
</dbReference>
<dbReference type="Gene3D" id="1.10.510.10">
    <property type="entry name" value="Transferase(Phosphotransferase) domain 1"/>
    <property type="match status" value="1"/>
</dbReference>
<keyword evidence="4" id="KW-1185">Reference proteome</keyword>
<dbReference type="InterPro" id="IPR000719">
    <property type="entry name" value="Prot_kinase_dom"/>
</dbReference>
<feature type="binding site" evidence="1">
    <location>
        <position position="56"/>
    </location>
    <ligand>
        <name>ATP</name>
        <dbReference type="ChEBI" id="CHEBI:30616"/>
    </ligand>
</feature>
<evidence type="ECO:0000256" key="1">
    <source>
        <dbReference type="PROSITE-ProRule" id="PRU10141"/>
    </source>
</evidence>
<dbReference type="GO" id="GO:0005524">
    <property type="term" value="F:ATP binding"/>
    <property type="evidence" value="ECO:0007669"/>
    <property type="project" value="UniProtKB-UniRule"/>
</dbReference>
<keyword evidence="1" id="KW-0067">ATP-binding</keyword>
<dbReference type="GO" id="GO:0004672">
    <property type="term" value="F:protein kinase activity"/>
    <property type="evidence" value="ECO:0007669"/>
    <property type="project" value="InterPro"/>
</dbReference>
<dbReference type="PROSITE" id="PS50011">
    <property type="entry name" value="PROTEIN_KINASE_DOM"/>
    <property type="match status" value="1"/>
</dbReference>
<protein>
    <submittedName>
        <fullName evidence="3">Protein kinase</fullName>
    </submittedName>
</protein>
<evidence type="ECO:0000313" key="3">
    <source>
        <dbReference type="EMBL" id="MUG71228.1"/>
    </source>
</evidence>
<name>A0A7X2ZBL2_9BACL</name>